<dbReference type="PANTHER" id="PTHR31595">
    <property type="entry name" value="LONG-CHAIN-ALCOHOL O-FATTY-ACYLTRANSFERASE 3-RELATED"/>
    <property type="match status" value="1"/>
</dbReference>
<evidence type="ECO:0000313" key="10">
    <source>
        <dbReference type="Proteomes" id="UP000613177"/>
    </source>
</evidence>
<dbReference type="GO" id="GO:0006629">
    <property type="term" value="P:lipid metabolic process"/>
    <property type="evidence" value="ECO:0007669"/>
    <property type="project" value="InterPro"/>
</dbReference>
<evidence type="ECO:0000259" key="8">
    <source>
        <dbReference type="Pfam" id="PF13813"/>
    </source>
</evidence>
<dbReference type="InterPro" id="IPR044851">
    <property type="entry name" value="Wax_synthase"/>
</dbReference>
<dbReference type="GO" id="GO:0016020">
    <property type="term" value="C:membrane"/>
    <property type="evidence" value="ECO:0007669"/>
    <property type="project" value="UniProtKB-SubCell"/>
</dbReference>
<protein>
    <recommendedName>
        <fullName evidence="8">Wax synthase domain-containing protein</fullName>
    </recommendedName>
</protein>
<evidence type="ECO:0000313" key="9">
    <source>
        <dbReference type="EMBL" id="KAG2235964.1"/>
    </source>
</evidence>
<evidence type="ECO:0000256" key="5">
    <source>
        <dbReference type="ARBA" id="ARBA00022692"/>
    </source>
</evidence>
<dbReference type="Pfam" id="PF13813">
    <property type="entry name" value="MBOAT_2"/>
    <property type="match status" value="1"/>
</dbReference>
<dbReference type="Proteomes" id="UP000613177">
    <property type="component" value="Unassembled WGS sequence"/>
</dbReference>
<sequence>MSSPLLNITLPNPIVLPTLQLTGLYACVLGLDYILLRNQNNLVFISKNSLRIAMTITHAIIPLTVVSPLSPNNVTFAAVPWFLASYSAYLPTQDFTLKEWLRSLYNTIVDREADYHNIHRAGLIKAGRGLLKLAVLYFGIEPLLPTMPDQMLQYPWLSQKSLIDTFLFGVKAYLVLGVVDVTTGVAQAVTGWCMVDMFDSPLLATSPIDFWSKRWNRTIRNLLHAQVFTSNHAPKDEKKKPAGFLSTNAGRGLLSFIVSGAFHELIICSVCRKLTLENFCFFSIHGLACMLESKYFNKKKPITNIGKVSRIACQLGFMVLTGRLFLAPFLRHRFTEILPLTF</sequence>
<evidence type="ECO:0000256" key="7">
    <source>
        <dbReference type="ARBA" id="ARBA00023136"/>
    </source>
</evidence>
<evidence type="ECO:0000256" key="1">
    <source>
        <dbReference type="ARBA" id="ARBA00004141"/>
    </source>
</evidence>
<keyword evidence="6" id="KW-1133">Transmembrane helix</keyword>
<dbReference type="EMBL" id="JAEPRE010000024">
    <property type="protein sequence ID" value="KAG2235964.1"/>
    <property type="molecule type" value="Genomic_DNA"/>
</dbReference>
<comment type="similarity">
    <text evidence="3">Belongs to the wax synthase family.</text>
</comment>
<comment type="caution">
    <text evidence="9">The sequence shown here is derived from an EMBL/GenBank/DDBJ whole genome shotgun (WGS) entry which is preliminary data.</text>
</comment>
<keyword evidence="4" id="KW-0808">Transferase</keyword>
<reference evidence="9" key="1">
    <citation type="submission" date="2021-01" db="EMBL/GenBank/DDBJ databases">
        <title>Metabolic potential, ecology and presence of endohyphal bacteria is reflected in genomic diversity of Mucoromycotina.</title>
        <authorList>
            <person name="Muszewska A."/>
            <person name="Okrasinska A."/>
            <person name="Steczkiewicz K."/>
            <person name="Drgas O."/>
            <person name="Orlowska M."/>
            <person name="Perlinska-Lenart U."/>
            <person name="Aleksandrzak-Piekarczyk T."/>
            <person name="Szatraj K."/>
            <person name="Zielenkiewicz U."/>
            <person name="Pilsyk S."/>
            <person name="Malc E."/>
            <person name="Mieczkowski P."/>
            <person name="Kruszewska J.S."/>
            <person name="Biernat P."/>
            <person name="Pawlowska J."/>
        </authorList>
    </citation>
    <scope>NUCLEOTIDE SEQUENCE</scope>
    <source>
        <strain evidence="9">WA0000018081</strain>
    </source>
</reference>
<gene>
    <name evidence="9" type="ORF">INT48_004294</name>
</gene>
<name>A0A8H7SS92_9FUNG</name>
<evidence type="ECO:0000256" key="6">
    <source>
        <dbReference type="ARBA" id="ARBA00022989"/>
    </source>
</evidence>
<comment type="pathway">
    <text evidence="2">Secondary metabolite biosynthesis.</text>
</comment>
<dbReference type="GO" id="GO:0008374">
    <property type="term" value="F:O-acyltransferase activity"/>
    <property type="evidence" value="ECO:0007669"/>
    <property type="project" value="InterPro"/>
</dbReference>
<evidence type="ECO:0000256" key="3">
    <source>
        <dbReference type="ARBA" id="ARBA00007282"/>
    </source>
</evidence>
<comment type="subcellular location">
    <subcellularLocation>
        <location evidence="1">Membrane</location>
        <topology evidence="1">Multi-pass membrane protein</topology>
    </subcellularLocation>
</comment>
<dbReference type="InterPro" id="IPR032805">
    <property type="entry name" value="Wax_synthase_dom"/>
</dbReference>
<keyword evidence="10" id="KW-1185">Reference proteome</keyword>
<organism evidence="9 10">
    <name type="scientific">Thamnidium elegans</name>
    <dbReference type="NCBI Taxonomy" id="101142"/>
    <lineage>
        <taxon>Eukaryota</taxon>
        <taxon>Fungi</taxon>
        <taxon>Fungi incertae sedis</taxon>
        <taxon>Mucoromycota</taxon>
        <taxon>Mucoromycotina</taxon>
        <taxon>Mucoromycetes</taxon>
        <taxon>Mucorales</taxon>
        <taxon>Mucorineae</taxon>
        <taxon>Mucoraceae</taxon>
        <taxon>Thamnidium</taxon>
    </lineage>
</organism>
<proteinExistence type="inferred from homology"/>
<keyword evidence="5" id="KW-0812">Transmembrane</keyword>
<evidence type="ECO:0000256" key="4">
    <source>
        <dbReference type="ARBA" id="ARBA00022679"/>
    </source>
</evidence>
<evidence type="ECO:0000256" key="2">
    <source>
        <dbReference type="ARBA" id="ARBA00005179"/>
    </source>
</evidence>
<accession>A0A8H7SS92</accession>
<dbReference type="AlphaFoldDB" id="A0A8H7SS92"/>
<keyword evidence="7" id="KW-0472">Membrane</keyword>
<feature type="domain" description="Wax synthase" evidence="8">
    <location>
        <begin position="196"/>
        <end position="282"/>
    </location>
</feature>
<dbReference type="PANTHER" id="PTHR31595:SF57">
    <property type="entry name" value="OS04G0481900 PROTEIN"/>
    <property type="match status" value="1"/>
</dbReference>